<evidence type="ECO:0000256" key="2">
    <source>
        <dbReference type="SAM" id="Phobius"/>
    </source>
</evidence>
<dbReference type="Pfam" id="PF09851">
    <property type="entry name" value="SHOCT"/>
    <property type="match status" value="1"/>
</dbReference>
<feature type="transmembrane region" description="Helical" evidence="2">
    <location>
        <begin position="6"/>
        <end position="27"/>
    </location>
</feature>
<evidence type="ECO:0000313" key="4">
    <source>
        <dbReference type="EMBL" id="PPK60255.1"/>
    </source>
</evidence>
<name>A0AB36ZT39_9BACT</name>
<proteinExistence type="predicted"/>
<dbReference type="Proteomes" id="UP000239861">
    <property type="component" value="Unassembled WGS sequence"/>
</dbReference>
<evidence type="ECO:0000313" key="5">
    <source>
        <dbReference type="Proteomes" id="UP000239861"/>
    </source>
</evidence>
<dbReference type="EMBL" id="PTIW01000025">
    <property type="protein sequence ID" value="PPK60255.1"/>
    <property type="molecule type" value="Genomic_DNA"/>
</dbReference>
<keyword evidence="2" id="KW-0472">Membrane</keyword>
<dbReference type="RefSeq" id="WP_079577787.1">
    <property type="nucleotide sequence ID" value="NZ_FUYO01000009.1"/>
</dbReference>
<sequence>MYAHGFMHSSYYLAVFFIFLVIFIIVFSKKRKKKQENLEKLKQRYIKGEISKEEYEDLKKSSYKK</sequence>
<accession>A0AB36ZT39</accession>
<organism evidence="4 5">
    <name type="scientific">Malaciobacter marinus</name>
    <dbReference type="NCBI Taxonomy" id="505249"/>
    <lineage>
        <taxon>Bacteria</taxon>
        <taxon>Pseudomonadati</taxon>
        <taxon>Campylobacterota</taxon>
        <taxon>Epsilonproteobacteria</taxon>
        <taxon>Campylobacterales</taxon>
        <taxon>Arcobacteraceae</taxon>
        <taxon>Malaciobacter</taxon>
    </lineage>
</organism>
<dbReference type="InterPro" id="IPR018649">
    <property type="entry name" value="SHOCT"/>
</dbReference>
<protein>
    <submittedName>
        <fullName evidence="4">Membrane protein</fullName>
    </submittedName>
</protein>
<feature type="domain" description="SHOCT" evidence="3">
    <location>
        <begin position="38"/>
        <end position="60"/>
    </location>
</feature>
<reference evidence="4 5" key="1">
    <citation type="submission" date="2018-02" db="EMBL/GenBank/DDBJ databases">
        <title>Subsurface microbial communities from deep shales in Ohio and West Virginia, USA.</title>
        <authorList>
            <person name="Wrighton K."/>
        </authorList>
    </citation>
    <scope>NUCLEOTIDE SEQUENCE [LARGE SCALE GENOMIC DNA]</scope>
    <source>
        <strain evidence="4 5">MARC-MIP3H16</strain>
    </source>
</reference>
<gene>
    <name evidence="4" type="ORF">B0F89_1257</name>
</gene>
<keyword evidence="2" id="KW-1133">Transmembrane helix</keyword>
<feature type="coiled-coil region" evidence="1">
    <location>
        <begin position="24"/>
        <end position="58"/>
    </location>
</feature>
<dbReference type="AlphaFoldDB" id="A0AB36ZT39"/>
<evidence type="ECO:0000259" key="3">
    <source>
        <dbReference type="Pfam" id="PF09851"/>
    </source>
</evidence>
<keyword evidence="2" id="KW-0812">Transmembrane</keyword>
<comment type="caution">
    <text evidence="4">The sequence shown here is derived from an EMBL/GenBank/DDBJ whole genome shotgun (WGS) entry which is preliminary data.</text>
</comment>
<evidence type="ECO:0000256" key="1">
    <source>
        <dbReference type="SAM" id="Coils"/>
    </source>
</evidence>
<keyword evidence="1" id="KW-0175">Coiled coil</keyword>